<dbReference type="InterPro" id="IPR013324">
    <property type="entry name" value="RNA_pol_sigma_r3/r4-like"/>
</dbReference>
<organism evidence="8 9">
    <name type="scientific">Kineosporia corallincola</name>
    <dbReference type="NCBI Taxonomy" id="2835133"/>
    <lineage>
        <taxon>Bacteria</taxon>
        <taxon>Bacillati</taxon>
        <taxon>Actinomycetota</taxon>
        <taxon>Actinomycetes</taxon>
        <taxon>Kineosporiales</taxon>
        <taxon>Kineosporiaceae</taxon>
        <taxon>Kineosporia</taxon>
    </lineage>
</organism>
<evidence type="ECO:0000313" key="8">
    <source>
        <dbReference type="EMBL" id="MBT0772286.1"/>
    </source>
</evidence>
<dbReference type="Gene3D" id="1.10.10.10">
    <property type="entry name" value="Winged helix-like DNA-binding domain superfamily/Winged helix DNA-binding domain"/>
    <property type="match status" value="1"/>
</dbReference>
<comment type="similarity">
    <text evidence="1">Belongs to the sigma-70 factor family. ECF subfamily.</text>
</comment>
<evidence type="ECO:0000256" key="1">
    <source>
        <dbReference type="ARBA" id="ARBA00010641"/>
    </source>
</evidence>
<dbReference type="SUPFAM" id="SSF88946">
    <property type="entry name" value="Sigma2 domain of RNA polymerase sigma factors"/>
    <property type="match status" value="1"/>
</dbReference>
<dbReference type="SUPFAM" id="SSF88659">
    <property type="entry name" value="Sigma3 and sigma4 domains of RNA polymerase sigma factors"/>
    <property type="match status" value="1"/>
</dbReference>
<dbReference type="NCBIfam" id="TIGR02937">
    <property type="entry name" value="sigma70-ECF"/>
    <property type="match status" value="1"/>
</dbReference>
<keyword evidence="9" id="KW-1185">Reference proteome</keyword>
<evidence type="ECO:0000259" key="6">
    <source>
        <dbReference type="Pfam" id="PF04542"/>
    </source>
</evidence>
<dbReference type="RefSeq" id="WP_214158704.1">
    <property type="nucleotide sequence ID" value="NZ_JAHBAY010000011.1"/>
</dbReference>
<dbReference type="InterPro" id="IPR007627">
    <property type="entry name" value="RNA_pol_sigma70_r2"/>
</dbReference>
<dbReference type="Gene3D" id="1.10.1740.10">
    <property type="match status" value="1"/>
</dbReference>
<evidence type="ECO:0000256" key="5">
    <source>
        <dbReference type="ARBA" id="ARBA00023163"/>
    </source>
</evidence>
<feature type="domain" description="RNA polymerase sigma factor 70 region 4 type 2" evidence="7">
    <location>
        <begin position="125"/>
        <end position="177"/>
    </location>
</feature>
<evidence type="ECO:0000256" key="3">
    <source>
        <dbReference type="ARBA" id="ARBA00023082"/>
    </source>
</evidence>
<dbReference type="PANTHER" id="PTHR43133:SF8">
    <property type="entry name" value="RNA POLYMERASE SIGMA FACTOR HI_1459-RELATED"/>
    <property type="match status" value="1"/>
</dbReference>
<dbReference type="PANTHER" id="PTHR43133">
    <property type="entry name" value="RNA POLYMERASE ECF-TYPE SIGMA FACTO"/>
    <property type="match status" value="1"/>
</dbReference>
<evidence type="ECO:0000313" key="9">
    <source>
        <dbReference type="Proteomes" id="UP001197247"/>
    </source>
</evidence>
<dbReference type="InterPro" id="IPR013325">
    <property type="entry name" value="RNA_pol_sigma_r2"/>
</dbReference>
<comment type="caution">
    <text evidence="8">The sequence shown here is derived from an EMBL/GenBank/DDBJ whole genome shotgun (WGS) entry which is preliminary data.</text>
</comment>
<keyword evidence="3" id="KW-0731">Sigma factor</keyword>
<evidence type="ECO:0000259" key="7">
    <source>
        <dbReference type="Pfam" id="PF08281"/>
    </source>
</evidence>
<name>A0ABS5TQ27_9ACTN</name>
<gene>
    <name evidence="8" type="ORF">KIH74_25295</name>
</gene>
<reference evidence="8 9" key="1">
    <citation type="submission" date="2021-05" db="EMBL/GenBank/DDBJ databases">
        <title>Kineosporia and Streptomyces sp. nov. two new marine actinobacteria isolated from Coral.</title>
        <authorList>
            <person name="Buangrab K."/>
            <person name="Sutthacheep M."/>
            <person name="Yeemin T."/>
            <person name="Harunari E."/>
            <person name="Igarashi Y."/>
            <person name="Kanchanasin P."/>
            <person name="Tanasupawat S."/>
            <person name="Phongsopitanun W."/>
        </authorList>
    </citation>
    <scope>NUCLEOTIDE SEQUENCE [LARGE SCALE GENOMIC DNA]</scope>
    <source>
        <strain evidence="8 9">J2-2</strain>
    </source>
</reference>
<sequence length="311" mass="34263">MQTSRQTPSDEELVRCARTGDMTAFALLTERHRAGLRATAIAVLGYTDEADDAVQDALLTALRRLADLRDPAAVGPWLKALVRNNCRALLRARRPLPVGEPEPLLPPDPDPLPEELLEQAATVDWVRHALSALSPPIREVMLLRYFSGVSSYRRIAEVCGILPETVGSRLREGRRDLARRLRESADAAHDQVAAETGAWRRESAQLMTAMSEGGFGRVVDDWYHPHASLLVMGILHGDRNLMLGMLDWTLGAGVGVRLHDAAVSRDVLLWEADFLNPPSDPEHCPPTMACLFRLDQGRVAHMGIAYGGHRG</sequence>
<dbReference type="InterPro" id="IPR036388">
    <property type="entry name" value="WH-like_DNA-bd_sf"/>
</dbReference>
<dbReference type="InterPro" id="IPR039425">
    <property type="entry name" value="RNA_pol_sigma-70-like"/>
</dbReference>
<keyword evidence="5" id="KW-0804">Transcription</keyword>
<keyword evidence="4" id="KW-0238">DNA-binding</keyword>
<dbReference type="Pfam" id="PF04542">
    <property type="entry name" value="Sigma70_r2"/>
    <property type="match status" value="1"/>
</dbReference>
<keyword evidence="2" id="KW-0805">Transcription regulation</keyword>
<protein>
    <submittedName>
        <fullName evidence="8">Sigma-70 family RNA polymerase sigma factor</fullName>
    </submittedName>
</protein>
<dbReference type="Pfam" id="PF08281">
    <property type="entry name" value="Sigma70_r4_2"/>
    <property type="match status" value="1"/>
</dbReference>
<proteinExistence type="inferred from homology"/>
<accession>A0ABS5TQ27</accession>
<evidence type="ECO:0000256" key="2">
    <source>
        <dbReference type="ARBA" id="ARBA00023015"/>
    </source>
</evidence>
<dbReference type="EMBL" id="JAHBAY010000011">
    <property type="protein sequence ID" value="MBT0772286.1"/>
    <property type="molecule type" value="Genomic_DNA"/>
</dbReference>
<dbReference type="Proteomes" id="UP001197247">
    <property type="component" value="Unassembled WGS sequence"/>
</dbReference>
<dbReference type="InterPro" id="IPR014284">
    <property type="entry name" value="RNA_pol_sigma-70_dom"/>
</dbReference>
<evidence type="ECO:0000256" key="4">
    <source>
        <dbReference type="ARBA" id="ARBA00023125"/>
    </source>
</evidence>
<feature type="domain" description="RNA polymerase sigma-70 region 2" evidence="6">
    <location>
        <begin position="29"/>
        <end position="94"/>
    </location>
</feature>
<dbReference type="InterPro" id="IPR013249">
    <property type="entry name" value="RNA_pol_sigma70_r4_t2"/>
</dbReference>